<reference evidence="2" key="1">
    <citation type="submission" date="2022-05" db="EMBL/GenBank/DDBJ databases">
        <title>The Musa troglodytarum L. genome provides insights into the mechanism of non-climacteric behaviour and enrichment of carotenoids.</title>
        <authorList>
            <person name="Wang J."/>
        </authorList>
    </citation>
    <scope>NUCLEOTIDE SEQUENCE</scope>
    <source>
        <tissue evidence="2">Leaf</tissue>
    </source>
</reference>
<gene>
    <name evidence="2" type="ORF">MUK42_01825</name>
</gene>
<dbReference type="EMBL" id="CP097503">
    <property type="protein sequence ID" value="URD80379.1"/>
    <property type="molecule type" value="Genomic_DNA"/>
</dbReference>
<sequence>MIWVGERRLGPVRFAIWIKREIDRSVQQFCLDCEQSTEVVSDHSVGDTAYSECGASIPIISKPNDAQAEFLSSSLSQWQSLGAKPDRQLFLAFKTIATTIADRSPAYERMEECSANPADRMLNKHSLDITLEELARTREEIKRARESAVQSWIDYMPSIDELESSRSVLSRTRNRVTMYTTAIASLHSLLNSTGRSIRHKQAEESNSKMAAAEMRQEAHRRCEEMESLKVEMEEKGASRNKLKMELQIKSQSLKALQLKLRAIDMEMEAVNESVDATLHQAKHLRVDHKIVALSHEEYNVMCRRTEEEAAAASSRIVWWDGKHRAAEDRKANALRRLQALQREREIAGGMSKEAHLEAGKKITKTKASPLQGKLKETEGYYWQPRIARRQTSEKEVRKKQSILQRTRRFIMRKLKWFFN</sequence>
<organism evidence="2 3">
    <name type="scientific">Musa troglodytarum</name>
    <name type="common">fe'i banana</name>
    <dbReference type="NCBI Taxonomy" id="320322"/>
    <lineage>
        <taxon>Eukaryota</taxon>
        <taxon>Viridiplantae</taxon>
        <taxon>Streptophyta</taxon>
        <taxon>Embryophyta</taxon>
        <taxon>Tracheophyta</taxon>
        <taxon>Spermatophyta</taxon>
        <taxon>Magnoliopsida</taxon>
        <taxon>Liliopsida</taxon>
        <taxon>Zingiberales</taxon>
        <taxon>Musaceae</taxon>
        <taxon>Musa</taxon>
    </lineage>
</organism>
<evidence type="ECO:0000313" key="3">
    <source>
        <dbReference type="Proteomes" id="UP001055439"/>
    </source>
</evidence>
<dbReference type="OrthoDB" id="2735536at2759"/>
<dbReference type="AlphaFoldDB" id="A0A9E7EMS7"/>
<proteinExistence type="predicted"/>
<protein>
    <submittedName>
        <fullName evidence="2">Polysaccharide biosynthesis protein</fullName>
    </submittedName>
</protein>
<evidence type="ECO:0000256" key="1">
    <source>
        <dbReference type="SAM" id="Coils"/>
    </source>
</evidence>
<name>A0A9E7EMS7_9LILI</name>
<keyword evidence="1" id="KW-0175">Coiled coil</keyword>
<evidence type="ECO:0000313" key="2">
    <source>
        <dbReference type="EMBL" id="URD80379.1"/>
    </source>
</evidence>
<dbReference type="Proteomes" id="UP001055439">
    <property type="component" value="Chromosome 10"/>
</dbReference>
<feature type="coiled-coil region" evidence="1">
    <location>
        <begin position="215"/>
        <end position="273"/>
    </location>
</feature>
<accession>A0A9E7EMS7</accession>
<keyword evidence="3" id="KW-1185">Reference proteome</keyword>